<keyword evidence="3" id="KW-1185">Reference proteome</keyword>
<evidence type="ECO:0000256" key="1">
    <source>
        <dbReference type="SAM" id="MobiDB-lite"/>
    </source>
</evidence>
<sequence>MLTLNPPAASAASAAASAGGGGDASGGDVDSGGGAAAAEEEEEALTDSSSSLPSSSPLSGYQARPRTYKWGAQGLYFSDGATRRALADCYRNYTARSYERQHRYKDWPLKVCLGQLGVAVFDSGRSLVQHIGASSSLFGGAGDNSRFHRACSFPFVERLPAEDGREDWF</sequence>
<gene>
    <name evidence="2" type="ORF">GPECTOR_22g881</name>
</gene>
<feature type="region of interest" description="Disordered" evidence="1">
    <location>
        <begin position="1"/>
        <end position="63"/>
    </location>
</feature>
<feature type="compositionally biased region" description="Low complexity" evidence="1">
    <location>
        <begin position="8"/>
        <end position="17"/>
    </location>
</feature>
<proteinExistence type="predicted"/>
<dbReference type="Proteomes" id="UP000075714">
    <property type="component" value="Unassembled WGS sequence"/>
</dbReference>
<feature type="compositionally biased region" description="Gly residues" evidence="1">
    <location>
        <begin position="18"/>
        <end position="35"/>
    </location>
</feature>
<protein>
    <submittedName>
        <fullName evidence="2">Uncharacterized protein</fullName>
    </submittedName>
</protein>
<name>A0A150GHK0_GONPE</name>
<dbReference type="EMBL" id="LSYV01000023">
    <property type="protein sequence ID" value="KXZ49287.1"/>
    <property type="molecule type" value="Genomic_DNA"/>
</dbReference>
<reference evidence="3" key="1">
    <citation type="journal article" date="2016" name="Nat. Commun.">
        <title>The Gonium pectorale genome demonstrates co-option of cell cycle regulation during the evolution of multicellularity.</title>
        <authorList>
            <person name="Hanschen E.R."/>
            <person name="Marriage T.N."/>
            <person name="Ferris P.J."/>
            <person name="Hamaji T."/>
            <person name="Toyoda A."/>
            <person name="Fujiyama A."/>
            <person name="Neme R."/>
            <person name="Noguchi H."/>
            <person name="Minakuchi Y."/>
            <person name="Suzuki M."/>
            <person name="Kawai-Toyooka H."/>
            <person name="Smith D.R."/>
            <person name="Sparks H."/>
            <person name="Anderson J."/>
            <person name="Bakaric R."/>
            <person name="Luria V."/>
            <person name="Karger A."/>
            <person name="Kirschner M.W."/>
            <person name="Durand P.M."/>
            <person name="Michod R.E."/>
            <person name="Nozaki H."/>
            <person name="Olson B.J."/>
        </authorList>
    </citation>
    <scope>NUCLEOTIDE SEQUENCE [LARGE SCALE GENOMIC DNA]</scope>
    <source>
        <strain evidence="3">NIES-2863</strain>
    </source>
</reference>
<dbReference type="OrthoDB" id="548723at2759"/>
<accession>A0A150GHK0</accession>
<organism evidence="2 3">
    <name type="scientific">Gonium pectorale</name>
    <name type="common">Green alga</name>
    <dbReference type="NCBI Taxonomy" id="33097"/>
    <lineage>
        <taxon>Eukaryota</taxon>
        <taxon>Viridiplantae</taxon>
        <taxon>Chlorophyta</taxon>
        <taxon>core chlorophytes</taxon>
        <taxon>Chlorophyceae</taxon>
        <taxon>CS clade</taxon>
        <taxon>Chlamydomonadales</taxon>
        <taxon>Volvocaceae</taxon>
        <taxon>Gonium</taxon>
    </lineage>
</organism>
<evidence type="ECO:0000313" key="3">
    <source>
        <dbReference type="Proteomes" id="UP000075714"/>
    </source>
</evidence>
<dbReference type="AlphaFoldDB" id="A0A150GHK0"/>
<evidence type="ECO:0000313" key="2">
    <source>
        <dbReference type="EMBL" id="KXZ49287.1"/>
    </source>
</evidence>
<comment type="caution">
    <text evidence="2">The sequence shown here is derived from an EMBL/GenBank/DDBJ whole genome shotgun (WGS) entry which is preliminary data.</text>
</comment>
<feature type="compositionally biased region" description="Low complexity" evidence="1">
    <location>
        <begin position="46"/>
        <end position="59"/>
    </location>
</feature>